<sequence length="75" mass="8634">MPKLPQIKPRQIEKVLISLGFTPRTTKSSHVVFVHPDGRRTVVPVHNRPIFTGTLRAILRQSKIPIEEFLKLLKK</sequence>
<organism evidence="8 9">
    <name type="scientific">Candidatus Shapirobacteria bacterium CG09_land_8_20_14_0_10_39_12</name>
    <dbReference type="NCBI Taxonomy" id="1974885"/>
    <lineage>
        <taxon>Bacteria</taxon>
        <taxon>Candidatus Shapironibacteriota</taxon>
    </lineage>
</organism>
<keyword evidence="6" id="KW-0694">RNA-binding</keyword>
<evidence type="ECO:0000256" key="3">
    <source>
        <dbReference type="ARBA" id="ARBA00022722"/>
    </source>
</evidence>
<evidence type="ECO:0000256" key="7">
    <source>
        <dbReference type="ARBA" id="ARBA00023016"/>
    </source>
</evidence>
<evidence type="ECO:0000256" key="6">
    <source>
        <dbReference type="ARBA" id="ARBA00022884"/>
    </source>
</evidence>
<comment type="similarity">
    <text evidence="1">Belongs to the HicA mRNA interferase family.</text>
</comment>
<dbReference type="GO" id="GO:0016787">
    <property type="term" value="F:hydrolase activity"/>
    <property type="evidence" value="ECO:0007669"/>
    <property type="project" value="UniProtKB-KW"/>
</dbReference>
<dbReference type="Gene3D" id="3.30.920.30">
    <property type="entry name" value="Hypothetical protein"/>
    <property type="match status" value="1"/>
</dbReference>
<reference evidence="9" key="1">
    <citation type="submission" date="2017-09" db="EMBL/GenBank/DDBJ databases">
        <title>Depth-based differentiation of microbial function through sediment-hosted aquifers and enrichment of novel symbionts in the deep terrestrial subsurface.</title>
        <authorList>
            <person name="Probst A.J."/>
            <person name="Ladd B."/>
            <person name="Jarett J.K."/>
            <person name="Geller-Mcgrath D.E."/>
            <person name="Sieber C.M.K."/>
            <person name="Emerson J.B."/>
            <person name="Anantharaman K."/>
            <person name="Thomas B.C."/>
            <person name="Malmstrom R."/>
            <person name="Stieglmeier M."/>
            <person name="Klingl A."/>
            <person name="Woyke T."/>
            <person name="Ryan C.M."/>
            <person name="Banfield J.F."/>
        </authorList>
    </citation>
    <scope>NUCLEOTIDE SEQUENCE [LARGE SCALE GENOMIC DNA]</scope>
</reference>
<dbReference type="SUPFAM" id="SSF54786">
    <property type="entry name" value="YcfA/nrd intein domain"/>
    <property type="match status" value="1"/>
</dbReference>
<dbReference type="PANTHER" id="PTHR34873">
    <property type="entry name" value="SSR1766 PROTEIN"/>
    <property type="match status" value="1"/>
</dbReference>
<evidence type="ECO:0000256" key="1">
    <source>
        <dbReference type="ARBA" id="ARBA00006620"/>
    </source>
</evidence>
<dbReference type="Proteomes" id="UP000230775">
    <property type="component" value="Unassembled WGS sequence"/>
</dbReference>
<keyword evidence="4" id="KW-0255">Endonuclease</keyword>
<protein>
    <recommendedName>
        <fullName evidence="10">Type II toxin-antitoxin system HicA family toxin</fullName>
    </recommendedName>
</protein>
<gene>
    <name evidence="8" type="ORF">COT64_03525</name>
</gene>
<accession>A0A2H0WNP3</accession>
<dbReference type="EMBL" id="PEZI01000074">
    <property type="protein sequence ID" value="PIS14263.1"/>
    <property type="molecule type" value="Genomic_DNA"/>
</dbReference>
<dbReference type="GO" id="GO:0004519">
    <property type="term" value="F:endonuclease activity"/>
    <property type="evidence" value="ECO:0007669"/>
    <property type="project" value="UniProtKB-KW"/>
</dbReference>
<dbReference type="InterPro" id="IPR012933">
    <property type="entry name" value="HicA_mRNA_interferase"/>
</dbReference>
<evidence type="ECO:0008006" key="10">
    <source>
        <dbReference type="Google" id="ProtNLM"/>
    </source>
</evidence>
<dbReference type="GO" id="GO:0003729">
    <property type="term" value="F:mRNA binding"/>
    <property type="evidence" value="ECO:0007669"/>
    <property type="project" value="InterPro"/>
</dbReference>
<keyword evidence="3" id="KW-0540">Nuclease</keyword>
<keyword evidence="7" id="KW-0346">Stress response</keyword>
<comment type="caution">
    <text evidence="8">The sequence shown here is derived from an EMBL/GenBank/DDBJ whole genome shotgun (WGS) entry which is preliminary data.</text>
</comment>
<evidence type="ECO:0000256" key="2">
    <source>
        <dbReference type="ARBA" id="ARBA00022649"/>
    </source>
</evidence>
<name>A0A2H0WNP3_9BACT</name>
<evidence type="ECO:0000313" key="8">
    <source>
        <dbReference type="EMBL" id="PIS14263.1"/>
    </source>
</evidence>
<dbReference type="InterPro" id="IPR038570">
    <property type="entry name" value="HicA_sf"/>
</dbReference>
<evidence type="ECO:0000256" key="4">
    <source>
        <dbReference type="ARBA" id="ARBA00022759"/>
    </source>
</evidence>
<dbReference type="Pfam" id="PF07927">
    <property type="entry name" value="HicA_toxin"/>
    <property type="match status" value="1"/>
</dbReference>
<dbReference type="AlphaFoldDB" id="A0A2H0WNP3"/>
<keyword evidence="2" id="KW-1277">Toxin-antitoxin system</keyword>
<dbReference type="PANTHER" id="PTHR34873:SF3">
    <property type="entry name" value="ADDICTION MODULE TOXIN, HICA FAMILY"/>
    <property type="match status" value="1"/>
</dbReference>
<evidence type="ECO:0000313" key="9">
    <source>
        <dbReference type="Proteomes" id="UP000230775"/>
    </source>
</evidence>
<proteinExistence type="inferred from homology"/>
<evidence type="ECO:0000256" key="5">
    <source>
        <dbReference type="ARBA" id="ARBA00022801"/>
    </source>
</evidence>
<keyword evidence="5" id="KW-0378">Hydrolase</keyword>